<keyword evidence="10" id="KW-1185">Reference proteome</keyword>
<feature type="non-terminal residue" evidence="9">
    <location>
        <position position="1"/>
    </location>
</feature>
<dbReference type="CDD" id="cd01127">
    <property type="entry name" value="TrwB_TraG_TraD_VirD4"/>
    <property type="match status" value="1"/>
</dbReference>
<keyword evidence="4 7" id="KW-1133">Transmembrane helix</keyword>
<evidence type="ECO:0000256" key="4">
    <source>
        <dbReference type="ARBA" id="ARBA00022989"/>
    </source>
</evidence>
<gene>
    <name evidence="9" type="ORF">F1189_30460</name>
</gene>
<feature type="region of interest" description="Disordered" evidence="6">
    <location>
        <begin position="500"/>
        <end position="552"/>
    </location>
</feature>
<dbReference type="PANTHER" id="PTHR37937:SF1">
    <property type="entry name" value="CONJUGATIVE TRANSFER: DNA TRANSPORT"/>
    <property type="match status" value="1"/>
</dbReference>
<dbReference type="Proteomes" id="UP000325255">
    <property type="component" value="Unassembled WGS sequence"/>
</dbReference>
<evidence type="ECO:0000259" key="8">
    <source>
        <dbReference type="Pfam" id="PF10412"/>
    </source>
</evidence>
<dbReference type="OrthoDB" id="102453at2"/>
<dbReference type="InterPro" id="IPR027417">
    <property type="entry name" value="P-loop_NTPase"/>
</dbReference>
<keyword evidence="5 7" id="KW-0472">Membrane</keyword>
<evidence type="ECO:0000313" key="10">
    <source>
        <dbReference type="Proteomes" id="UP000325255"/>
    </source>
</evidence>
<dbReference type="GO" id="GO:0005886">
    <property type="term" value="C:plasma membrane"/>
    <property type="evidence" value="ECO:0007669"/>
    <property type="project" value="UniProtKB-SubCell"/>
</dbReference>
<keyword evidence="2" id="KW-1003">Cell membrane</keyword>
<evidence type="ECO:0000313" key="9">
    <source>
        <dbReference type="EMBL" id="KAA5608153.1"/>
    </source>
</evidence>
<evidence type="ECO:0000256" key="7">
    <source>
        <dbReference type="SAM" id="Phobius"/>
    </source>
</evidence>
<dbReference type="SUPFAM" id="SSF52540">
    <property type="entry name" value="P-loop containing nucleoside triphosphate hydrolases"/>
    <property type="match status" value="1"/>
</dbReference>
<dbReference type="InterPro" id="IPR051539">
    <property type="entry name" value="T4SS-coupling_protein"/>
</dbReference>
<evidence type="ECO:0000256" key="6">
    <source>
        <dbReference type="SAM" id="MobiDB-lite"/>
    </source>
</evidence>
<evidence type="ECO:0000256" key="1">
    <source>
        <dbReference type="ARBA" id="ARBA00004651"/>
    </source>
</evidence>
<name>A0A5M6IIQ6_9PROT</name>
<evidence type="ECO:0000256" key="3">
    <source>
        <dbReference type="ARBA" id="ARBA00022692"/>
    </source>
</evidence>
<proteinExistence type="predicted"/>
<dbReference type="Gene3D" id="3.40.50.300">
    <property type="entry name" value="P-loop containing nucleotide triphosphate hydrolases"/>
    <property type="match status" value="2"/>
</dbReference>
<dbReference type="PANTHER" id="PTHR37937">
    <property type="entry name" value="CONJUGATIVE TRANSFER: DNA TRANSPORT"/>
    <property type="match status" value="1"/>
</dbReference>
<protein>
    <submittedName>
        <fullName evidence="9">Type IV secretion system DNA-binding domain-containing protein</fullName>
    </submittedName>
</protein>
<keyword evidence="9" id="KW-0238">DNA-binding</keyword>
<comment type="caution">
    <text evidence="9">The sequence shown here is derived from an EMBL/GenBank/DDBJ whole genome shotgun (WGS) entry which is preliminary data.</text>
</comment>
<dbReference type="InterPro" id="IPR019476">
    <property type="entry name" value="T4SS_TraD_DNA-bd"/>
</dbReference>
<dbReference type="RefSeq" id="WP_150045635.1">
    <property type="nucleotide sequence ID" value="NZ_VWPK01000102.1"/>
</dbReference>
<feature type="compositionally biased region" description="Low complexity" evidence="6">
    <location>
        <begin position="500"/>
        <end position="510"/>
    </location>
</feature>
<feature type="domain" description="Type IV secretion system coupling protein TraD DNA-binding" evidence="8">
    <location>
        <begin position="76"/>
        <end position="469"/>
    </location>
</feature>
<dbReference type="EMBL" id="VWPK01000102">
    <property type="protein sequence ID" value="KAA5608153.1"/>
    <property type="molecule type" value="Genomic_DNA"/>
</dbReference>
<reference evidence="9 10" key="1">
    <citation type="submission" date="2019-09" db="EMBL/GenBank/DDBJ databases">
        <title>Genome sequence of Rhodovastum atsumiense, a diverse member of the Acetobacteraceae family of non-sulfur purple photosynthetic bacteria.</title>
        <authorList>
            <person name="Meyer T."/>
            <person name="Kyndt J."/>
        </authorList>
    </citation>
    <scope>NUCLEOTIDE SEQUENCE [LARGE SCALE GENOMIC DNA]</scope>
    <source>
        <strain evidence="9 10">DSM 21279</strain>
    </source>
</reference>
<dbReference type="Pfam" id="PF10412">
    <property type="entry name" value="TrwB_AAD_bind"/>
    <property type="match status" value="1"/>
</dbReference>
<accession>A0A5M6IIQ6</accession>
<feature type="transmembrane region" description="Helical" evidence="7">
    <location>
        <begin position="20"/>
        <end position="39"/>
    </location>
</feature>
<sequence>ISNHWFTAQATAITDLFWRGVMYGVLVTPILTLCLYLGVRAIGSAARDPYLLRGRSLTSDKRLADDLIRRRAASDLAIGTIPLVLGKETQHILMAGTVGAGKTQAMYRLLDQIRARGDIAIIYDIAGAYIPSFYRPELGDRILNPLDRRSASWSPWAEINNPAAADRLAASLIPSPSGPNQFFSDAARAIFSTGLRLLQEAQPRTVLELFRLLVVAPREEKQRSFAGTEIARFYDPEAGRTAAAIDVTAANYIRSLRFLRADAGSNDFSLSDFIRSADQATAANTAQPWLFISSRRREHDALRPLITCLLDSAIAAALSLPENLNRRIWIFLDELDSLQQLPSLAAALQEGRKYGICIVAGLQDLQQLMDVWGKERGEAILSLFNTAAIFRLNSNFSAEYMSRLLGEAERERTEESARYGAHMSYESLNLGTRRDVERVVLPTDIMTLADLHCYVRLPGAYPVARTRLPDPGKTARPKRHAPFEEADLSGSVSAHLRAAASLPADAASASTTQAVPGPQEPPTPDQPARDRPPEQALTFAPAQDGLESFPQL</sequence>
<dbReference type="AlphaFoldDB" id="A0A5M6IIQ6"/>
<comment type="subcellular location">
    <subcellularLocation>
        <location evidence="1">Cell membrane</location>
        <topology evidence="1">Multi-pass membrane protein</topology>
    </subcellularLocation>
</comment>
<organism evidence="9 10">
    <name type="scientific">Rhodovastum atsumiense</name>
    <dbReference type="NCBI Taxonomy" id="504468"/>
    <lineage>
        <taxon>Bacteria</taxon>
        <taxon>Pseudomonadati</taxon>
        <taxon>Pseudomonadota</taxon>
        <taxon>Alphaproteobacteria</taxon>
        <taxon>Acetobacterales</taxon>
        <taxon>Acetobacteraceae</taxon>
        <taxon>Rhodovastum</taxon>
    </lineage>
</organism>
<keyword evidence="3 7" id="KW-0812">Transmembrane</keyword>
<evidence type="ECO:0000256" key="2">
    <source>
        <dbReference type="ARBA" id="ARBA00022475"/>
    </source>
</evidence>
<evidence type="ECO:0000256" key="5">
    <source>
        <dbReference type="ARBA" id="ARBA00023136"/>
    </source>
</evidence>
<dbReference type="GO" id="GO:0003677">
    <property type="term" value="F:DNA binding"/>
    <property type="evidence" value="ECO:0007669"/>
    <property type="project" value="UniProtKB-KW"/>
</dbReference>